<feature type="region of interest" description="Disordered" evidence="2">
    <location>
        <begin position="77"/>
        <end position="112"/>
    </location>
</feature>
<feature type="domain" description="Integrase catalytic" evidence="3">
    <location>
        <begin position="283"/>
        <end position="379"/>
    </location>
</feature>
<dbReference type="InterPro" id="IPR012337">
    <property type="entry name" value="RNaseH-like_sf"/>
</dbReference>
<evidence type="ECO:0000256" key="2">
    <source>
        <dbReference type="SAM" id="MobiDB-lite"/>
    </source>
</evidence>
<dbReference type="InterPro" id="IPR039537">
    <property type="entry name" value="Retrotran_Ty1/copia-like"/>
</dbReference>
<name>A0A5N6Q745_9ASTR</name>
<feature type="region of interest" description="Disordered" evidence="2">
    <location>
        <begin position="1"/>
        <end position="60"/>
    </location>
</feature>
<dbReference type="InterPro" id="IPR001584">
    <property type="entry name" value="Integrase_cat-core"/>
</dbReference>
<dbReference type="InterPro" id="IPR057670">
    <property type="entry name" value="SH3_retrovirus"/>
</dbReference>
<dbReference type="InterPro" id="IPR036397">
    <property type="entry name" value="RNaseH_sf"/>
</dbReference>
<dbReference type="GO" id="GO:0006508">
    <property type="term" value="P:proteolysis"/>
    <property type="evidence" value="ECO:0007669"/>
    <property type="project" value="UniProtKB-KW"/>
</dbReference>
<feature type="compositionally biased region" description="Basic and acidic residues" evidence="2">
    <location>
        <begin position="32"/>
        <end position="49"/>
    </location>
</feature>
<dbReference type="PROSITE" id="PS50994">
    <property type="entry name" value="INTEGRASE"/>
    <property type="match status" value="1"/>
</dbReference>
<dbReference type="GO" id="GO:0008233">
    <property type="term" value="F:peptidase activity"/>
    <property type="evidence" value="ECO:0007669"/>
    <property type="project" value="UniProtKB-KW"/>
</dbReference>
<keyword evidence="1" id="KW-0378">Hydrolase</keyword>
<dbReference type="GO" id="GO:0015074">
    <property type="term" value="P:DNA integration"/>
    <property type="evidence" value="ECO:0007669"/>
    <property type="project" value="InterPro"/>
</dbReference>
<comment type="caution">
    <text evidence="4">The sequence shown here is derived from an EMBL/GenBank/DDBJ whole genome shotgun (WGS) entry which is preliminary data.</text>
</comment>
<reference evidence="4 5" key="1">
    <citation type="submission" date="2019-05" db="EMBL/GenBank/DDBJ databases">
        <title>Mikania micrantha, genome provides insights into the molecular mechanism of rapid growth.</title>
        <authorList>
            <person name="Liu B."/>
        </authorList>
    </citation>
    <scope>NUCLEOTIDE SEQUENCE [LARGE SCALE GENOMIC DNA]</scope>
    <source>
        <strain evidence="4">NLD-2019</strain>
        <tissue evidence="4">Leaf</tissue>
    </source>
</reference>
<gene>
    <name evidence="4" type="ORF">E3N88_03605</name>
</gene>
<keyword evidence="5" id="KW-1185">Reference proteome</keyword>
<organism evidence="4 5">
    <name type="scientific">Mikania micrantha</name>
    <name type="common">bitter vine</name>
    <dbReference type="NCBI Taxonomy" id="192012"/>
    <lineage>
        <taxon>Eukaryota</taxon>
        <taxon>Viridiplantae</taxon>
        <taxon>Streptophyta</taxon>
        <taxon>Embryophyta</taxon>
        <taxon>Tracheophyta</taxon>
        <taxon>Spermatophyta</taxon>
        <taxon>Magnoliopsida</taxon>
        <taxon>eudicotyledons</taxon>
        <taxon>Gunneridae</taxon>
        <taxon>Pentapetalae</taxon>
        <taxon>asterids</taxon>
        <taxon>campanulids</taxon>
        <taxon>Asterales</taxon>
        <taxon>Asteraceae</taxon>
        <taxon>Asteroideae</taxon>
        <taxon>Heliantheae alliance</taxon>
        <taxon>Eupatorieae</taxon>
        <taxon>Mikania</taxon>
    </lineage>
</organism>
<dbReference type="Gene3D" id="3.30.420.10">
    <property type="entry name" value="Ribonuclease H-like superfamily/Ribonuclease H"/>
    <property type="match status" value="1"/>
</dbReference>
<dbReference type="Pfam" id="PF22936">
    <property type="entry name" value="Pol_BBD"/>
    <property type="match status" value="1"/>
</dbReference>
<evidence type="ECO:0000313" key="5">
    <source>
        <dbReference type="Proteomes" id="UP000326396"/>
    </source>
</evidence>
<dbReference type="PANTHER" id="PTHR42648:SF29">
    <property type="entry name" value="RNA-DIRECTED DNA POLYMERASE"/>
    <property type="match status" value="1"/>
</dbReference>
<evidence type="ECO:0000259" key="3">
    <source>
        <dbReference type="PROSITE" id="PS50994"/>
    </source>
</evidence>
<dbReference type="EMBL" id="SZYD01000001">
    <property type="protein sequence ID" value="KAD7480469.1"/>
    <property type="molecule type" value="Genomic_DNA"/>
</dbReference>
<dbReference type="Pfam" id="PF25597">
    <property type="entry name" value="SH3_retrovirus"/>
    <property type="match status" value="1"/>
</dbReference>
<dbReference type="SUPFAM" id="SSF53098">
    <property type="entry name" value="Ribonuclease H-like"/>
    <property type="match status" value="1"/>
</dbReference>
<proteinExistence type="predicted"/>
<evidence type="ECO:0000313" key="4">
    <source>
        <dbReference type="EMBL" id="KAD7480469.1"/>
    </source>
</evidence>
<dbReference type="InterPro" id="IPR054722">
    <property type="entry name" value="PolX-like_BBD"/>
</dbReference>
<accession>A0A5N6Q745</accession>
<evidence type="ECO:0000256" key="1">
    <source>
        <dbReference type="ARBA" id="ARBA00022670"/>
    </source>
</evidence>
<dbReference type="AlphaFoldDB" id="A0A5N6Q745"/>
<protein>
    <recommendedName>
        <fullName evidence="3">Integrase catalytic domain-containing protein</fullName>
    </recommendedName>
</protein>
<keyword evidence="1" id="KW-0645">Protease</keyword>
<dbReference type="OrthoDB" id="1938465at2759"/>
<sequence length="623" mass="69262">MAGDKGNEQQRAVSGSKKPVADGAAFQAYVPAKRDDNQPRNETEQRDGKQGFGEQGQHCNFCGKDGHSRDGCFKRVGYPDWWPGKGKQEKRKPNQPRNETEQRDGKQGFGEQGQHCNFCGKDGHSRDGCFKRVGYPDWWPGKGKQEKRKPKAACVKGETCPIPGNSIKEGKWVIDSGATEHIICDGTLLENKTKRNDEPPVTIPNGEAIAVEGRGNCVLPNGITVKNVLHIPKFKCNLLSDLHSKTLIGVGECKGGLYKMGMMGRNETSNASNIKHLAQKTRIRCDNGGEFTSNHMLDFYAKQGIVLETSCPRTPQQNGVVERKHRHLLETARALKIEANLPSRFWGECILTATHLINRMPSESTETRGDKFEARGRPGIFLGYPPGTKGHKVFDIQHNKIVISRDVKFIENVFPLANNEAEKEEIFTISQKWEAEQPMHKSTLVFEGSNESEQQGDGCVFIGPQPNIDTLNSSHEEDTLGPQMNGKIGETEVGPQVENDIGTTIENEQELNSENEGNASVGINFDNFEPIRAKQNRGASGSVKREISWCSGPSRNLKNYKHKKCILRAKNSREGPWLKFLASQLYSIPTASQEQPRMDDLYAKPPSKAVVPPIELLLLERNA</sequence>
<dbReference type="GO" id="GO:0003676">
    <property type="term" value="F:nucleic acid binding"/>
    <property type="evidence" value="ECO:0007669"/>
    <property type="project" value="InterPro"/>
</dbReference>
<dbReference type="Proteomes" id="UP000326396">
    <property type="component" value="Linkage Group LG1"/>
</dbReference>
<dbReference type="PANTHER" id="PTHR42648">
    <property type="entry name" value="TRANSPOSASE, PUTATIVE-RELATED"/>
    <property type="match status" value="1"/>
</dbReference>